<evidence type="ECO:0000256" key="1">
    <source>
        <dbReference type="SAM" id="MobiDB-lite"/>
    </source>
</evidence>
<proteinExistence type="predicted"/>
<name>A0AAU7CMS6_9BACT</name>
<gene>
    <name evidence="2" type="ORF">V5E97_10090</name>
</gene>
<feature type="compositionally biased region" description="Pro residues" evidence="1">
    <location>
        <begin position="1"/>
        <end position="21"/>
    </location>
</feature>
<sequence>MIVTLNPPPPPPPSSPSPAPAPLDKVRVRCRIPLWFRVEVVKRNRLTDEIVVIELIWGTRNRWVQWAAEHETKKLEAFAIGPFVLAVGLE</sequence>
<dbReference type="RefSeq" id="WP_406699214.1">
    <property type="nucleotide sequence ID" value="NZ_CP155447.1"/>
</dbReference>
<accession>A0AAU7CMS6</accession>
<evidence type="ECO:0000313" key="2">
    <source>
        <dbReference type="EMBL" id="XBH06363.1"/>
    </source>
</evidence>
<organism evidence="2">
    <name type="scientific">Singulisphaera sp. Ch08</name>
    <dbReference type="NCBI Taxonomy" id="3120278"/>
    <lineage>
        <taxon>Bacteria</taxon>
        <taxon>Pseudomonadati</taxon>
        <taxon>Planctomycetota</taxon>
        <taxon>Planctomycetia</taxon>
        <taxon>Isosphaerales</taxon>
        <taxon>Isosphaeraceae</taxon>
        <taxon>Singulisphaera</taxon>
    </lineage>
</organism>
<dbReference type="AlphaFoldDB" id="A0AAU7CMS6"/>
<reference evidence="2" key="1">
    <citation type="submission" date="2024-05" db="EMBL/GenBank/DDBJ databases">
        <title>Planctomycetes of the genus Singulisphaera possess chitinolytic capabilities.</title>
        <authorList>
            <person name="Ivanova A."/>
        </authorList>
    </citation>
    <scope>NUCLEOTIDE SEQUENCE</scope>
    <source>
        <strain evidence="2">Ch08T</strain>
    </source>
</reference>
<dbReference type="EMBL" id="CP155447">
    <property type="protein sequence ID" value="XBH06363.1"/>
    <property type="molecule type" value="Genomic_DNA"/>
</dbReference>
<protein>
    <submittedName>
        <fullName evidence="2">Uncharacterized protein</fullName>
    </submittedName>
</protein>
<feature type="region of interest" description="Disordered" evidence="1">
    <location>
        <begin position="1"/>
        <end position="23"/>
    </location>
</feature>